<dbReference type="InterPro" id="IPR013917">
    <property type="entry name" value="tRNA_wybutosine-synth"/>
</dbReference>
<dbReference type="GO" id="GO:0046872">
    <property type="term" value="F:metal ion binding"/>
    <property type="evidence" value="ECO:0007669"/>
    <property type="project" value="InterPro"/>
</dbReference>
<dbReference type="Gene3D" id="1.20.120.450">
    <property type="entry name" value="dinb family like domain"/>
    <property type="match status" value="1"/>
</dbReference>
<dbReference type="InterPro" id="IPR034660">
    <property type="entry name" value="DinB/YfiT-like"/>
</dbReference>
<sequence>MTEPSTAAPTADRLQVLLDDLAVESAALDGMVAGLDETEWRRPTPAAGWDVATSVAHLAWTDEVAVLAATDKEGWGRLVVEAMADPTGFVDAQALAGGAAEPGELLDRWRASRARLAEVLATHPPQDKLPWFGPPMSPTSMATARYMETWAHGLDVADALGAVVEPHDRVRHVVHIGVRTRGFSFANNGQPVPSTDVRLELVAPSGAVWEYGPAEADQRVTGPAWDFALLVTQRRHRADLELAAQGADADRWLDVAQAFAGPSGSGRTPSDGTS</sequence>
<protein>
    <submittedName>
        <fullName evidence="3">Uncharacterized protein</fullName>
    </submittedName>
</protein>
<dbReference type="InterPro" id="IPR017518">
    <property type="entry name" value="CHP03084"/>
</dbReference>
<accession>A0A6J4N188</accession>
<proteinExistence type="predicted"/>
<evidence type="ECO:0000259" key="2">
    <source>
        <dbReference type="Pfam" id="PF11716"/>
    </source>
</evidence>
<evidence type="ECO:0000259" key="1">
    <source>
        <dbReference type="Pfam" id="PF08608"/>
    </source>
</evidence>
<dbReference type="AlphaFoldDB" id="A0A6J4N188"/>
<organism evidence="3">
    <name type="scientific">uncultured Nocardioidaceae bacterium</name>
    <dbReference type="NCBI Taxonomy" id="253824"/>
    <lineage>
        <taxon>Bacteria</taxon>
        <taxon>Bacillati</taxon>
        <taxon>Actinomycetota</taxon>
        <taxon>Actinomycetes</taxon>
        <taxon>Propionibacteriales</taxon>
        <taxon>Nocardioidaceae</taxon>
        <taxon>environmental samples</taxon>
    </lineage>
</organism>
<dbReference type="NCBIfam" id="TIGR03083">
    <property type="entry name" value="maleylpyruvate isomerase family mycothiol-dependent enzyme"/>
    <property type="match status" value="1"/>
</dbReference>
<gene>
    <name evidence="3" type="ORF">AVDCRST_MAG47-1540</name>
</gene>
<reference evidence="3" key="1">
    <citation type="submission" date="2020-02" db="EMBL/GenBank/DDBJ databases">
        <authorList>
            <person name="Meier V. D."/>
        </authorList>
    </citation>
    <scope>NUCLEOTIDE SEQUENCE</scope>
    <source>
        <strain evidence="3">AVDCRST_MAG47</strain>
    </source>
</reference>
<dbReference type="SUPFAM" id="SSF109854">
    <property type="entry name" value="DinB/YfiT-like putative metalloenzymes"/>
    <property type="match status" value="1"/>
</dbReference>
<dbReference type="InterPro" id="IPR024344">
    <property type="entry name" value="MDMPI_metal-binding"/>
</dbReference>
<evidence type="ECO:0000313" key="3">
    <source>
        <dbReference type="EMBL" id="CAA9374734.1"/>
    </source>
</evidence>
<dbReference type="Pfam" id="PF08608">
    <property type="entry name" value="Wyosine_form"/>
    <property type="match status" value="1"/>
</dbReference>
<feature type="domain" description="tRNA wybutosine-synthesis" evidence="1">
    <location>
        <begin position="208"/>
        <end position="240"/>
    </location>
</feature>
<dbReference type="InterPro" id="IPR017517">
    <property type="entry name" value="Maleyloyr_isom"/>
</dbReference>
<name>A0A6J4N188_9ACTN</name>
<dbReference type="Pfam" id="PF11716">
    <property type="entry name" value="MDMPI_N"/>
    <property type="match status" value="1"/>
</dbReference>
<feature type="domain" description="Mycothiol-dependent maleylpyruvate isomerase metal-binding" evidence="2">
    <location>
        <begin position="23"/>
        <end position="157"/>
    </location>
</feature>
<dbReference type="NCBIfam" id="TIGR03084">
    <property type="entry name" value="TIGR03084 family metal-binding protein"/>
    <property type="match status" value="1"/>
</dbReference>
<dbReference type="EMBL" id="CADCUK010000111">
    <property type="protein sequence ID" value="CAA9374734.1"/>
    <property type="molecule type" value="Genomic_DNA"/>
</dbReference>